<dbReference type="Proteomes" id="UP000703269">
    <property type="component" value="Unassembled WGS sequence"/>
</dbReference>
<name>A0A9P3L9Y4_9APHY</name>
<proteinExistence type="predicted"/>
<dbReference type="InterPro" id="IPR011009">
    <property type="entry name" value="Kinase-like_dom_sf"/>
</dbReference>
<sequence length="192" mass="20893">MSASIGGKKMDLQVVLEDESGGFDDLSYWLSKQEGPTSGPAPTKFRSHGQSHTGARAEVWFGHLTRPGCDDINVVCKLAEGKSGLSMLNMEAQLYATNLKNLQGTVVPRFYGFYVGTWKDLGGEDNLLGCILLEDCGESIQHHGGKFADCRMTVKCAIVEALMQIHDAGIMHNRFTEGHIVVSGRDAEETLS</sequence>
<keyword evidence="2" id="KW-1185">Reference proteome</keyword>
<dbReference type="EMBL" id="BPQB01000005">
    <property type="protein sequence ID" value="GJE87009.1"/>
    <property type="molecule type" value="Genomic_DNA"/>
</dbReference>
<evidence type="ECO:0000313" key="1">
    <source>
        <dbReference type="EMBL" id="GJE87009.1"/>
    </source>
</evidence>
<dbReference type="AlphaFoldDB" id="A0A9P3L9Y4"/>
<organism evidence="1 2">
    <name type="scientific">Phanerochaete sordida</name>
    <dbReference type="NCBI Taxonomy" id="48140"/>
    <lineage>
        <taxon>Eukaryota</taxon>
        <taxon>Fungi</taxon>
        <taxon>Dikarya</taxon>
        <taxon>Basidiomycota</taxon>
        <taxon>Agaricomycotina</taxon>
        <taxon>Agaricomycetes</taxon>
        <taxon>Polyporales</taxon>
        <taxon>Phanerochaetaceae</taxon>
        <taxon>Phanerochaete</taxon>
    </lineage>
</organism>
<evidence type="ECO:0000313" key="2">
    <source>
        <dbReference type="Proteomes" id="UP000703269"/>
    </source>
</evidence>
<evidence type="ECO:0008006" key="3">
    <source>
        <dbReference type="Google" id="ProtNLM"/>
    </source>
</evidence>
<comment type="caution">
    <text evidence="1">The sequence shown here is derived from an EMBL/GenBank/DDBJ whole genome shotgun (WGS) entry which is preliminary data.</text>
</comment>
<dbReference type="OrthoDB" id="2751906at2759"/>
<protein>
    <recommendedName>
        <fullName evidence="3">Protein kinase domain-containing protein</fullName>
    </recommendedName>
</protein>
<accession>A0A9P3L9Y4</accession>
<gene>
    <name evidence="1" type="ORF">PsYK624_030920</name>
</gene>
<reference evidence="1 2" key="1">
    <citation type="submission" date="2021-08" db="EMBL/GenBank/DDBJ databases">
        <title>Draft Genome Sequence of Phanerochaete sordida strain YK-624.</title>
        <authorList>
            <person name="Mori T."/>
            <person name="Dohra H."/>
            <person name="Suzuki T."/>
            <person name="Kawagishi H."/>
            <person name="Hirai H."/>
        </authorList>
    </citation>
    <scope>NUCLEOTIDE SEQUENCE [LARGE SCALE GENOMIC DNA]</scope>
    <source>
        <strain evidence="1 2">YK-624</strain>
    </source>
</reference>
<dbReference type="SUPFAM" id="SSF56112">
    <property type="entry name" value="Protein kinase-like (PK-like)"/>
    <property type="match status" value="1"/>
</dbReference>